<evidence type="ECO:0000256" key="2">
    <source>
        <dbReference type="ARBA" id="ARBA00022448"/>
    </source>
</evidence>
<dbReference type="GO" id="GO:0015420">
    <property type="term" value="F:ABC-type vitamin B12 transporter activity"/>
    <property type="evidence" value="ECO:0007669"/>
    <property type="project" value="InterPro"/>
</dbReference>
<proteinExistence type="inferred from homology"/>
<evidence type="ECO:0000256" key="1">
    <source>
        <dbReference type="ARBA" id="ARBA00004571"/>
    </source>
</evidence>
<evidence type="ECO:0000256" key="7">
    <source>
        <dbReference type="ARBA" id="ARBA00023077"/>
    </source>
</evidence>
<dbReference type="OrthoDB" id="9764669at2"/>
<dbReference type="GO" id="GO:0046930">
    <property type="term" value="C:pore complex"/>
    <property type="evidence" value="ECO:0007669"/>
    <property type="project" value="UniProtKB-KW"/>
</dbReference>
<keyword evidence="3 11" id="KW-1134">Transmembrane beta strand</keyword>
<dbReference type="PANTHER" id="PTHR30069">
    <property type="entry name" value="TONB-DEPENDENT OUTER MEMBRANE RECEPTOR"/>
    <property type="match status" value="1"/>
</dbReference>
<comment type="subcellular location">
    <subcellularLocation>
        <location evidence="1 11">Cell outer membrane</location>
        <topology evidence="1 11">Multi-pass membrane protein</topology>
    </subcellularLocation>
</comment>
<dbReference type="GO" id="GO:0015288">
    <property type="term" value="F:porin activity"/>
    <property type="evidence" value="ECO:0007669"/>
    <property type="project" value="UniProtKB-KW"/>
</dbReference>
<dbReference type="KEGG" id="psu:Psesu_2475"/>
<evidence type="ECO:0000313" key="16">
    <source>
        <dbReference type="EMBL" id="ADV28307.1"/>
    </source>
</evidence>
<keyword evidence="17" id="KW-1185">Reference proteome</keyword>
<keyword evidence="10 11" id="KW-0998">Cell outer membrane</keyword>
<feature type="domain" description="TonB-dependent receptor-like beta-barrel" evidence="14">
    <location>
        <begin position="257"/>
        <end position="593"/>
    </location>
</feature>
<dbReference type="Pfam" id="PF00593">
    <property type="entry name" value="TonB_dep_Rec_b-barrel"/>
    <property type="match status" value="1"/>
</dbReference>
<dbReference type="Pfam" id="PF07715">
    <property type="entry name" value="Plug"/>
    <property type="match status" value="1"/>
</dbReference>
<dbReference type="InterPro" id="IPR010101">
    <property type="entry name" value="B12_transptr_BtuB"/>
</dbReference>
<dbReference type="Gene3D" id="2.40.170.20">
    <property type="entry name" value="TonB-dependent receptor, beta-barrel domain"/>
    <property type="match status" value="1"/>
</dbReference>
<dbReference type="eggNOG" id="COG4206">
    <property type="taxonomic scope" value="Bacteria"/>
</dbReference>
<organism evidence="16 17">
    <name type="scientific">Pseudoxanthomonas suwonensis (strain 11-1)</name>
    <dbReference type="NCBI Taxonomy" id="743721"/>
    <lineage>
        <taxon>Bacteria</taxon>
        <taxon>Pseudomonadati</taxon>
        <taxon>Pseudomonadota</taxon>
        <taxon>Gammaproteobacteria</taxon>
        <taxon>Lysobacterales</taxon>
        <taxon>Lysobacteraceae</taxon>
        <taxon>Pseudoxanthomonas</taxon>
    </lineage>
</organism>
<dbReference type="STRING" id="743721.Psesu_2475"/>
<sequence>MKSSPFPPLCLAVAAALAPASASALDAATDLDEVVVTATRTVQSVHEALVPVQVIDRATIERSQASSLQDLLRGRAGINLSNQGGHGKVSALMLRGTESDHVLMLVDGMRIGAASNGMPALQDIPLDQIERIEIVRGPRSSLYGSEAIGGVIQVFTRGAGQGLRQDLRIGVGSHELREASAGLSWRGRRGWVSARAGHREEEGINACRGTAAGWGAGCYVDEPDRDGHRNTSINLRGGMKLGEDVEVQAHVLDSDSRNEYDGSVFGGNEADNLQQVVGGRLDWRIAERVSLQAQLGRTRDDAYGYHREGASRSLVNVFRTRRDLASVQMDAGFGEEQLLSAGLDWQDDHVTSANGFDRDRRDNLGAFVEYQGRFGAHSLQASVRNDDNAQFGDHATGSLGYGFAINGTWRLAASAGTGFKAPTFNDLYYPGFSNPLLEPEESRSVNLGVHGQGDGWSLGVDVFQTRIDELIGYDTGFNLVNIDRARIRGAELTAATALAGFDLALELSWLDPRNESDGINDGNWLPRRARRTGRIDVDRRFGVFNAGLSVTGASNRHDDVANTTRLGGYGLVDLRLEWELSPAWTLQAKASNVFDRSYETVAWYNQPGREYALALQYRTP</sequence>
<dbReference type="GO" id="GO:0006811">
    <property type="term" value="P:monoatomic ion transport"/>
    <property type="evidence" value="ECO:0007669"/>
    <property type="project" value="UniProtKB-KW"/>
</dbReference>
<keyword evidence="7 12" id="KW-0798">TonB box</keyword>
<reference evidence="16 17" key="1">
    <citation type="submission" date="2011-01" db="EMBL/GenBank/DDBJ databases">
        <title>Complete sequence of Pseudoxanthomonas suwonensis 11-1.</title>
        <authorList>
            <consortium name="US DOE Joint Genome Institute"/>
            <person name="Lucas S."/>
            <person name="Copeland A."/>
            <person name="Lapidus A."/>
            <person name="Cheng J.-F."/>
            <person name="Goodwin L."/>
            <person name="Pitluck S."/>
            <person name="Teshima H."/>
            <person name="Detter J.C."/>
            <person name="Han C."/>
            <person name="Tapia R."/>
            <person name="Land M."/>
            <person name="Hauser L."/>
            <person name="Kyrpides N."/>
            <person name="Ivanova N."/>
            <person name="Ovchinnikova G."/>
            <person name="Siebers A.K."/>
            <person name="Allgaier M."/>
            <person name="Thelen M.P."/>
            <person name="Hugenholtz P."/>
            <person name="Gladden J."/>
            <person name="Woyke T."/>
        </authorList>
    </citation>
    <scope>NUCLEOTIDE SEQUENCE [LARGE SCALE GENOMIC DNA]</scope>
    <source>
        <strain evidence="17">11-1</strain>
    </source>
</reference>
<dbReference type="CDD" id="cd01347">
    <property type="entry name" value="ligand_gated_channel"/>
    <property type="match status" value="1"/>
</dbReference>
<dbReference type="PROSITE" id="PS52016">
    <property type="entry name" value="TONB_DEPENDENT_REC_3"/>
    <property type="match status" value="1"/>
</dbReference>
<evidence type="ECO:0000256" key="13">
    <source>
        <dbReference type="SAM" id="SignalP"/>
    </source>
</evidence>
<dbReference type="InterPro" id="IPR000531">
    <property type="entry name" value="Beta-barrel_TonB"/>
</dbReference>
<dbReference type="InterPro" id="IPR012910">
    <property type="entry name" value="Plug_dom"/>
</dbReference>
<evidence type="ECO:0000256" key="12">
    <source>
        <dbReference type="RuleBase" id="RU003357"/>
    </source>
</evidence>
<evidence type="ECO:0000256" key="5">
    <source>
        <dbReference type="ARBA" id="ARBA00022729"/>
    </source>
</evidence>
<evidence type="ECO:0000259" key="14">
    <source>
        <dbReference type="Pfam" id="PF00593"/>
    </source>
</evidence>
<evidence type="ECO:0000313" key="17">
    <source>
        <dbReference type="Proteomes" id="UP000008632"/>
    </source>
</evidence>
<dbReference type="InterPro" id="IPR037066">
    <property type="entry name" value="Plug_dom_sf"/>
</dbReference>
<dbReference type="NCBIfam" id="TIGR01779">
    <property type="entry name" value="TonB-B12"/>
    <property type="match status" value="1"/>
</dbReference>
<evidence type="ECO:0000256" key="8">
    <source>
        <dbReference type="ARBA" id="ARBA00023114"/>
    </source>
</evidence>
<feature type="signal peptide" evidence="13">
    <location>
        <begin position="1"/>
        <end position="24"/>
    </location>
</feature>
<dbReference type="GO" id="GO:0009279">
    <property type="term" value="C:cell outer membrane"/>
    <property type="evidence" value="ECO:0007669"/>
    <property type="project" value="UniProtKB-SubCell"/>
</dbReference>
<dbReference type="InterPro" id="IPR039426">
    <property type="entry name" value="TonB-dep_rcpt-like"/>
</dbReference>
<dbReference type="SUPFAM" id="SSF56935">
    <property type="entry name" value="Porins"/>
    <property type="match status" value="1"/>
</dbReference>
<feature type="domain" description="TonB-dependent receptor plug" evidence="15">
    <location>
        <begin position="47"/>
        <end position="151"/>
    </location>
</feature>
<name>E6WW99_PSEUU</name>
<evidence type="ECO:0000256" key="10">
    <source>
        <dbReference type="ARBA" id="ARBA00023237"/>
    </source>
</evidence>
<keyword evidence="4 11" id="KW-0812">Transmembrane</keyword>
<accession>E6WW99</accession>
<dbReference type="PANTHER" id="PTHR30069:SF53">
    <property type="entry name" value="COLICIN I RECEPTOR-RELATED"/>
    <property type="match status" value="1"/>
</dbReference>
<keyword evidence="8" id="KW-0626">Porin</keyword>
<dbReference type="AlphaFoldDB" id="E6WW99"/>
<keyword evidence="5 13" id="KW-0732">Signal</keyword>
<keyword evidence="9 11" id="KW-0472">Membrane</keyword>
<dbReference type="RefSeq" id="WP_013536134.1">
    <property type="nucleotide sequence ID" value="NC_014924.1"/>
</dbReference>
<dbReference type="Gene3D" id="2.170.130.10">
    <property type="entry name" value="TonB-dependent receptor, plug domain"/>
    <property type="match status" value="1"/>
</dbReference>
<evidence type="ECO:0000256" key="6">
    <source>
        <dbReference type="ARBA" id="ARBA00023065"/>
    </source>
</evidence>
<protein>
    <submittedName>
        <fullName evidence="16">TonB-dependent vitamin B12 receptor</fullName>
    </submittedName>
</protein>
<evidence type="ECO:0000256" key="9">
    <source>
        <dbReference type="ARBA" id="ARBA00023136"/>
    </source>
</evidence>
<comment type="similarity">
    <text evidence="11 12">Belongs to the TonB-dependent receptor family.</text>
</comment>
<dbReference type="HOGENOM" id="CLU_008287_18_5_6"/>
<evidence type="ECO:0000256" key="11">
    <source>
        <dbReference type="PROSITE-ProRule" id="PRU01360"/>
    </source>
</evidence>
<keyword evidence="6" id="KW-0406">Ion transport</keyword>
<keyword evidence="16" id="KW-0675">Receptor</keyword>
<evidence type="ECO:0000256" key="4">
    <source>
        <dbReference type="ARBA" id="ARBA00022692"/>
    </source>
</evidence>
<feature type="chain" id="PRO_5003212307" evidence="13">
    <location>
        <begin position="25"/>
        <end position="620"/>
    </location>
</feature>
<dbReference type="InterPro" id="IPR036942">
    <property type="entry name" value="Beta-barrel_TonB_sf"/>
</dbReference>
<dbReference type="EMBL" id="CP002446">
    <property type="protein sequence ID" value="ADV28307.1"/>
    <property type="molecule type" value="Genomic_DNA"/>
</dbReference>
<evidence type="ECO:0000256" key="3">
    <source>
        <dbReference type="ARBA" id="ARBA00022452"/>
    </source>
</evidence>
<keyword evidence="2 11" id="KW-0813">Transport</keyword>
<dbReference type="Proteomes" id="UP000008632">
    <property type="component" value="Chromosome"/>
</dbReference>
<evidence type="ECO:0000259" key="15">
    <source>
        <dbReference type="Pfam" id="PF07715"/>
    </source>
</evidence>
<gene>
    <name evidence="16" type="ordered locus">Psesu_2475</name>
</gene>